<dbReference type="EMBL" id="JBITDC010000027">
    <property type="protein sequence ID" value="MFI5681283.1"/>
    <property type="molecule type" value="Genomic_DNA"/>
</dbReference>
<evidence type="ECO:0008006" key="4">
    <source>
        <dbReference type="Google" id="ProtNLM"/>
    </source>
</evidence>
<accession>A0ABW7YHB9</accession>
<keyword evidence="3" id="KW-1185">Reference proteome</keyword>
<feature type="region of interest" description="Disordered" evidence="1">
    <location>
        <begin position="72"/>
        <end position="96"/>
    </location>
</feature>
<protein>
    <recommendedName>
        <fullName evidence="4">Transposase</fullName>
    </recommendedName>
</protein>
<sequence length="96" mass="10500">MANPARRSGTSLYGDLVALLEAPEGKRLSEPRALPPEERELDVLDEAMARVSPLKHANLTCLGRYSCAVRPPHEGVRPLRDPATVHLDEDDEGTSD</sequence>
<evidence type="ECO:0000256" key="1">
    <source>
        <dbReference type="SAM" id="MobiDB-lite"/>
    </source>
</evidence>
<proteinExistence type="predicted"/>
<name>A0ABW7YHB9_STRCE</name>
<organism evidence="2 3">
    <name type="scientific">Streptomyces cellulosae</name>
    <dbReference type="NCBI Taxonomy" id="1968"/>
    <lineage>
        <taxon>Bacteria</taxon>
        <taxon>Bacillati</taxon>
        <taxon>Actinomycetota</taxon>
        <taxon>Actinomycetes</taxon>
        <taxon>Kitasatosporales</taxon>
        <taxon>Streptomycetaceae</taxon>
        <taxon>Streptomyces</taxon>
    </lineage>
</organism>
<gene>
    <name evidence="2" type="ORF">ACIA8P_42880</name>
</gene>
<comment type="caution">
    <text evidence="2">The sequence shown here is derived from an EMBL/GenBank/DDBJ whole genome shotgun (WGS) entry which is preliminary data.</text>
</comment>
<dbReference type="Proteomes" id="UP001612415">
    <property type="component" value="Unassembled WGS sequence"/>
</dbReference>
<dbReference type="RefSeq" id="WP_398661839.1">
    <property type="nucleotide sequence ID" value="NZ_JBITDC010000027.1"/>
</dbReference>
<evidence type="ECO:0000313" key="2">
    <source>
        <dbReference type="EMBL" id="MFI5681283.1"/>
    </source>
</evidence>
<evidence type="ECO:0000313" key="3">
    <source>
        <dbReference type="Proteomes" id="UP001612415"/>
    </source>
</evidence>
<reference evidence="2 3" key="1">
    <citation type="submission" date="2024-10" db="EMBL/GenBank/DDBJ databases">
        <title>The Natural Products Discovery Center: Release of the First 8490 Sequenced Strains for Exploring Actinobacteria Biosynthetic Diversity.</title>
        <authorList>
            <person name="Kalkreuter E."/>
            <person name="Kautsar S.A."/>
            <person name="Yang D."/>
            <person name="Bader C.D."/>
            <person name="Teijaro C.N."/>
            <person name="Fluegel L."/>
            <person name="Davis C.M."/>
            <person name="Simpson J.R."/>
            <person name="Lauterbach L."/>
            <person name="Steele A.D."/>
            <person name="Gui C."/>
            <person name="Meng S."/>
            <person name="Li G."/>
            <person name="Viehrig K."/>
            <person name="Ye F."/>
            <person name="Su P."/>
            <person name="Kiefer A.F."/>
            <person name="Nichols A."/>
            <person name="Cepeda A.J."/>
            <person name="Yan W."/>
            <person name="Fan B."/>
            <person name="Jiang Y."/>
            <person name="Adhikari A."/>
            <person name="Zheng C.-J."/>
            <person name="Schuster L."/>
            <person name="Cowan T.M."/>
            <person name="Smanski M.J."/>
            <person name="Chevrette M.G."/>
            <person name="De Carvalho L.P.S."/>
            <person name="Shen B."/>
        </authorList>
    </citation>
    <scope>NUCLEOTIDE SEQUENCE [LARGE SCALE GENOMIC DNA]</scope>
    <source>
        <strain evidence="2 3">NPDC051599</strain>
    </source>
</reference>